<evidence type="ECO:0000313" key="2">
    <source>
        <dbReference type="Proteomes" id="UP001237784"/>
    </source>
</evidence>
<dbReference type="GO" id="GO:0004386">
    <property type="term" value="F:helicase activity"/>
    <property type="evidence" value="ECO:0007669"/>
    <property type="project" value="UniProtKB-KW"/>
</dbReference>
<keyword evidence="1" id="KW-0067">ATP-binding</keyword>
<gene>
    <name evidence="1" type="ORF">QP372_07615</name>
</gene>
<dbReference type="SUPFAM" id="SSF52540">
    <property type="entry name" value="P-loop containing nucleoside triphosphate hydrolases"/>
    <property type="match status" value="1"/>
</dbReference>
<organism evidence="1 2">
    <name type="scientific">Gardnerella vaginalis</name>
    <dbReference type="NCBI Taxonomy" id="2702"/>
    <lineage>
        <taxon>Bacteria</taxon>
        <taxon>Bacillati</taxon>
        <taxon>Actinomycetota</taxon>
        <taxon>Actinomycetes</taxon>
        <taxon>Bifidobacteriales</taxon>
        <taxon>Bifidobacteriaceae</taxon>
        <taxon>Gardnerella</taxon>
    </lineage>
</organism>
<feature type="non-terminal residue" evidence="1">
    <location>
        <position position="92"/>
    </location>
</feature>
<dbReference type="AlphaFoldDB" id="A0AAW6XX45"/>
<accession>A0AAW6XX45</accession>
<dbReference type="EC" id="3.6.4.-" evidence="1"/>
<keyword evidence="1" id="KW-0378">Hydrolase</keyword>
<evidence type="ECO:0000313" key="1">
    <source>
        <dbReference type="EMBL" id="MDK7064361.1"/>
    </source>
</evidence>
<dbReference type="Gene3D" id="3.40.50.300">
    <property type="entry name" value="P-loop containing nucleotide triphosphate hydrolases"/>
    <property type="match status" value="1"/>
</dbReference>
<dbReference type="Proteomes" id="UP001237784">
    <property type="component" value="Unassembled WGS sequence"/>
</dbReference>
<comment type="caution">
    <text evidence="1">The sequence shown here is derived from an EMBL/GenBank/DDBJ whole genome shotgun (WGS) entry which is preliminary data.</text>
</comment>
<reference evidence="1" key="1">
    <citation type="submission" date="2023-05" db="EMBL/GenBank/DDBJ databases">
        <title>Cataloging the Phylogenetic Diversity of Human Bladder Bacteria.</title>
        <authorList>
            <person name="Du J."/>
        </authorList>
    </citation>
    <scope>NUCLEOTIDE SEQUENCE</scope>
    <source>
        <strain evidence="1">UMB6789</strain>
    </source>
</reference>
<keyword evidence="1" id="KW-0547">Nucleotide-binding</keyword>
<sequence>HPASAGHGLNLQAGGSTLIWFSLTWSLELYQQTNARLNRQGQTSTVVIHHIITKNTIDEDVMRALSMKAKVQDALIESVKARLQINEVRERG</sequence>
<protein>
    <submittedName>
        <fullName evidence="1">DEAD/DEAH box helicase</fullName>
        <ecNumber evidence="1">3.6.4.-</ecNumber>
    </submittedName>
</protein>
<dbReference type="InterPro" id="IPR027417">
    <property type="entry name" value="P-loop_NTPase"/>
</dbReference>
<dbReference type="PANTHER" id="PTHR10799">
    <property type="entry name" value="SNF2/RAD54 HELICASE FAMILY"/>
    <property type="match status" value="1"/>
</dbReference>
<feature type="non-terminal residue" evidence="1">
    <location>
        <position position="1"/>
    </location>
</feature>
<keyword evidence="1" id="KW-0347">Helicase</keyword>
<dbReference type="GO" id="GO:0016787">
    <property type="term" value="F:hydrolase activity"/>
    <property type="evidence" value="ECO:0007669"/>
    <property type="project" value="UniProtKB-KW"/>
</dbReference>
<name>A0AAW6XX45_GARVA</name>
<dbReference type="EMBL" id="JASOME010000152">
    <property type="protein sequence ID" value="MDK7064361.1"/>
    <property type="molecule type" value="Genomic_DNA"/>
</dbReference>
<proteinExistence type="predicted"/>